<accession>A0ABU4JEN7</accession>
<keyword evidence="2" id="KW-1185">Reference proteome</keyword>
<dbReference type="EMBL" id="JAMXLT020000005">
    <property type="protein sequence ID" value="MDW8548043.1"/>
    <property type="molecule type" value="Genomic_DNA"/>
</dbReference>
<dbReference type="PROSITE" id="PS51257">
    <property type="entry name" value="PROKAR_LIPOPROTEIN"/>
    <property type="match status" value="1"/>
</dbReference>
<gene>
    <name evidence="1" type="ORF">NG800_003905</name>
</gene>
<dbReference type="Proteomes" id="UP001204439">
    <property type="component" value="Unassembled WGS sequence"/>
</dbReference>
<evidence type="ECO:0000313" key="1">
    <source>
        <dbReference type="EMBL" id="MDW8548043.1"/>
    </source>
</evidence>
<proteinExistence type="predicted"/>
<name>A0ABU4JEN7_9FLAO</name>
<evidence type="ECO:0008006" key="3">
    <source>
        <dbReference type="Google" id="ProtNLM"/>
    </source>
</evidence>
<comment type="caution">
    <text evidence="1">The sequence shown here is derived from an EMBL/GenBank/DDBJ whole genome shotgun (WGS) entry which is preliminary data.</text>
</comment>
<evidence type="ECO:0000313" key="2">
    <source>
        <dbReference type="Proteomes" id="UP001204439"/>
    </source>
</evidence>
<reference evidence="1 2" key="1">
    <citation type="submission" date="2023-11" db="EMBL/GenBank/DDBJ databases">
        <title>First isolation, identification, and characterization of non-pathogenic Epilithonimonas ginsengisoli isolated from diseased farmed rainbow trout (Oncorhynchus mykiss) in Chile.</title>
        <authorList>
            <person name="Miranda C.D."/>
            <person name="Irgang R."/>
            <person name="Concha C."/>
            <person name="Rojas R."/>
            <person name="Avendano R."/>
        </authorList>
    </citation>
    <scope>NUCLEOTIDE SEQUENCE [LARGE SCALE GENOMIC DNA]</scope>
    <source>
        <strain evidence="1 2">FP99</strain>
    </source>
</reference>
<sequence>MKTFYFVLILVFIIGCKEEKTFADDIVLTFPKDEKLTFQQFNEGIGERGTGIFYIGKDTSTIDVKYFDSMIPAPPPTPGYKIDSINLQNQKMFSKYFHNSFDRMKYSEKPVIFDSLSENNVKIIAKTKDTIPKYTFNYDNEKLKKYKSFPVFIKNISSRKLLLTDLKNLPLAFLNDKNKWQMLWNENSMGGCLVGGWENHYYWELEPDEILVLSINFLTGKQKGKFKIWSGNSLSNEFTMNYEKQTVKIQSHYYEVK</sequence>
<protein>
    <recommendedName>
        <fullName evidence="3">Lipoprotein</fullName>
    </recommendedName>
</protein>
<dbReference type="RefSeq" id="WP_063971676.1">
    <property type="nucleotide sequence ID" value="NZ_JAMXLT020000005.1"/>
</dbReference>
<organism evidence="1 2">
    <name type="scientific">Epilithonimonas ginsengisoli</name>
    <dbReference type="NCBI Taxonomy" id="1245592"/>
    <lineage>
        <taxon>Bacteria</taxon>
        <taxon>Pseudomonadati</taxon>
        <taxon>Bacteroidota</taxon>
        <taxon>Flavobacteriia</taxon>
        <taxon>Flavobacteriales</taxon>
        <taxon>Weeksellaceae</taxon>
        <taxon>Chryseobacterium group</taxon>
        <taxon>Epilithonimonas</taxon>
    </lineage>
</organism>